<dbReference type="InterPro" id="IPR011089">
    <property type="entry name" value="GmrSD_C"/>
</dbReference>
<gene>
    <name evidence="3" type="ORF">CQA58_03670</name>
</gene>
<accession>A0A3D8J2Z5</accession>
<dbReference type="Proteomes" id="UP000257045">
    <property type="component" value="Unassembled WGS sequence"/>
</dbReference>
<dbReference type="EMBL" id="NXLV01000004">
    <property type="protein sequence ID" value="RDU71224.1"/>
    <property type="molecule type" value="Genomic_DNA"/>
</dbReference>
<dbReference type="PANTHER" id="PTHR35149">
    <property type="entry name" value="SLL5132 PROTEIN"/>
    <property type="match status" value="1"/>
</dbReference>
<dbReference type="AlphaFoldDB" id="A0A3D8J2Z5"/>
<feature type="domain" description="GmrSD restriction endonucleases N-terminal" evidence="1">
    <location>
        <begin position="14"/>
        <end position="246"/>
    </location>
</feature>
<keyword evidence="4" id="KW-1185">Reference proteome</keyword>
<dbReference type="Pfam" id="PF07510">
    <property type="entry name" value="GmrSD_C"/>
    <property type="match status" value="1"/>
</dbReference>
<dbReference type="InterPro" id="IPR004919">
    <property type="entry name" value="GmrSD_N"/>
</dbReference>
<dbReference type="OrthoDB" id="9798761at2"/>
<feature type="domain" description="GmrSD restriction endonucleases C-terminal" evidence="2">
    <location>
        <begin position="464"/>
        <end position="559"/>
    </location>
</feature>
<evidence type="ECO:0000313" key="4">
    <source>
        <dbReference type="Proteomes" id="UP000257045"/>
    </source>
</evidence>
<name>A0A3D8J2Z5_9HELI</name>
<evidence type="ECO:0000313" key="3">
    <source>
        <dbReference type="EMBL" id="RDU71224.1"/>
    </source>
</evidence>
<organism evidence="3 4">
    <name type="scientific">Helicobacter brantae</name>
    <dbReference type="NCBI Taxonomy" id="375927"/>
    <lineage>
        <taxon>Bacteria</taxon>
        <taxon>Pseudomonadati</taxon>
        <taxon>Campylobacterota</taxon>
        <taxon>Epsilonproteobacteria</taxon>
        <taxon>Campylobacterales</taxon>
        <taxon>Helicobacteraceae</taxon>
        <taxon>Helicobacter</taxon>
    </lineage>
</organism>
<sequence length="569" mass="67717">MAEMRVERQSIVDYLSKNTFLIPMYQRPYAWGEDECGQLWEDIISFYDENSEGDEYFLGTSVLFKEGRKQNLIDGQQRTTTLILLIRALYEKAFKQKGENTQGLVNLLESCLWKMDDISGKVDYTQPRLLSEVAIDSDCEILREILSDKYLNISDFSELEEKAKISKKNKKGASKYAYNFLFFIEKSDEIARERPLEWEKICITILKKCVILPIECDSQENALRIFNTLNNRGIPLSDSDIFKGVIFSEKKSEDEKRKFAEEWKDLEVKLHDGKISMDFIFLNYMHIVRAREGDKGNVIGLRRFFIEKHKQILQEKQTFEEIQELTKYWCDEYSEGLSKEVSQFYEVLDLLPNDYWKYLDSAFYFYKKDKVDNFFSSMELKQFLARVVSNFLVKLIEKPTIATIKPITFNAYTSLYKDGVMDFRTDSKQILEDKDFFKQQFFKANRLTPSLLALNMYIKYPQQEPWIKAEIEHILPRTTDWRASYKALNKDEEYSYIESIGNKMWLEKRLNIQASNDYFDNKKEKYKKSAFLEAQDMAKNPKDDWIKIDIEERNEEIFERLYHFFKENI</sequence>
<reference evidence="3 4" key="1">
    <citation type="submission" date="2018-04" db="EMBL/GenBank/DDBJ databases">
        <title>Novel Campyloabacter and Helicobacter Species and Strains.</title>
        <authorList>
            <person name="Mannion A.J."/>
            <person name="Shen Z."/>
            <person name="Fox J.G."/>
        </authorList>
    </citation>
    <scope>NUCLEOTIDE SEQUENCE [LARGE SCALE GENOMIC DNA]</scope>
    <source>
        <strain evidence="3 4">MIT 04-9366</strain>
    </source>
</reference>
<proteinExistence type="predicted"/>
<evidence type="ECO:0000259" key="2">
    <source>
        <dbReference type="Pfam" id="PF07510"/>
    </source>
</evidence>
<comment type="caution">
    <text evidence="3">The sequence shown here is derived from an EMBL/GenBank/DDBJ whole genome shotgun (WGS) entry which is preliminary data.</text>
</comment>
<dbReference type="Pfam" id="PF03235">
    <property type="entry name" value="GmrSD_N"/>
    <property type="match status" value="1"/>
</dbReference>
<dbReference type="PANTHER" id="PTHR35149:SF2">
    <property type="entry name" value="DUF262 DOMAIN-CONTAINING PROTEIN"/>
    <property type="match status" value="1"/>
</dbReference>
<protein>
    <submittedName>
        <fullName evidence="3">DUF262 domain-containing protein</fullName>
    </submittedName>
</protein>
<evidence type="ECO:0000259" key="1">
    <source>
        <dbReference type="Pfam" id="PF03235"/>
    </source>
</evidence>